<dbReference type="GO" id="GO:0012505">
    <property type="term" value="C:endomembrane system"/>
    <property type="evidence" value="ECO:0007669"/>
    <property type="project" value="UniProtKB-SubCell"/>
</dbReference>
<evidence type="ECO:0000256" key="6">
    <source>
        <dbReference type="ARBA" id="ARBA00037847"/>
    </source>
</evidence>
<dbReference type="Gene3D" id="1.10.10.60">
    <property type="entry name" value="Homeodomain-like"/>
    <property type="match status" value="1"/>
</dbReference>
<evidence type="ECO:0000256" key="7">
    <source>
        <dbReference type="SAM" id="MobiDB-lite"/>
    </source>
</evidence>
<keyword evidence="3" id="KW-0732">Signal</keyword>
<evidence type="ECO:0000256" key="3">
    <source>
        <dbReference type="ARBA" id="ARBA00022729"/>
    </source>
</evidence>
<keyword evidence="4" id="KW-1133">Transmembrane helix</keyword>
<dbReference type="EMBL" id="KZ270317">
    <property type="protein sequence ID" value="OZC05939.1"/>
    <property type="molecule type" value="Genomic_DNA"/>
</dbReference>
<reference evidence="9 10" key="1">
    <citation type="submission" date="2015-12" db="EMBL/GenBank/DDBJ databases">
        <title>Draft genome of the nematode, Onchocerca flexuosa.</title>
        <authorList>
            <person name="Mitreva M."/>
        </authorList>
    </citation>
    <scope>NUCLEOTIDE SEQUENCE [LARGE SCALE GENOMIC DNA]</scope>
    <source>
        <strain evidence="9">Red Deer</strain>
    </source>
</reference>
<evidence type="ECO:0000256" key="2">
    <source>
        <dbReference type="ARBA" id="ARBA00022692"/>
    </source>
</evidence>
<evidence type="ECO:0000256" key="4">
    <source>
        <dbReference type="ARBA" id="ARBA00022989"/>
    </source>
</evidence>
<protein>
    <recommendedName>
        <fullName evidence="8">Myb-like domain-containing protein</fullName>
    </recommendedName>
</protein>
<accession>A0A238BKF3</accession>
<dbReference type="Proteomes" id="UP000242913">
    <property type="component" value="Unassembled WGS sequence"/>
</dbReference>
<evidence type="ECO:0000313" key="10">
    <source>
        <dbReference type="Proteomes" id="UP000242913"/>
    </source>
</evidence>
<keyword evidence="2" id="KW-0812">Transmembrane</keyword>
<feature type="domain" description="Myb-like" evidence="8">
    <location>
        <begin position="12"/>
        <end position="72"/>
    </location>
</feature>
<dbReference type="PANTHER" id="PTHR44653">
    <property type="entry name" value="DNAJ HOMOLOG SUBFAMILY C MEMBER 1"/>
    <property type="match status" value="1"/>
</dbReference>
<sequence>MRNQKDITHSDAWSSEELALLVRLSTEKYPAGTPNRWELLAKALDRPPQDVTFMVGKLKQMKKNEYAKLLRSSQSSAVVQDAAQITLLKESSQFSDEKPNNWDISRKDSDNEEEKIPVIWSDYDQRLFETALQEFPKGTADR</sequence>
<evidence type="ECO:0000313" key="9">
    <source>
        <dbReference type="EMBL" id="OZC05939.1"/>
    </source>
</evidence>
<gene>
    <name evidence="9" type="ORF">X798_07084</name>
</gene>
<dbReference type="InterPro" id="IPR052606">
    <property type="entry name" value="DnaJ_domain_protein"/>
</dbReference>
<dbReference type="PANTHER" id="PTHR44653:SF2">
    <property type="entry name" value="DNAJ HOMOLOG SUBFAMILY C MEMBER 1"/>
    <property type="match status" value="1"/>
</dbReference>
<comment type="subcellular location">
    <subcellularLocation>
        <location evidence="6">Endomembrane system</location>
        <topology evidence="6">Single-pass membrane protein</topology>
    </subcellularLocation>
    <subcellularLocation>
        <location evidence="1">Nucleus</location>
    </subcellularLocation>
</comment>
<dbReference type="SUPFAM" id="SSF46689">
    <property type="entry name" value="Homeodomain-like"/>
    <property type="match status" value="1"/>
</dbReference>
<keyword evidence="5" id="KW-0472">Membrane</keyword>
<proteinExistence type="predicted"/>
<dbReference type="AlphaFoldDB" id="A0A238BKF3"/>
<evidence type="ECO:0000256" key="5">
    <source>
        <dbReference type="ARBA" id="ARBA00023136"/>
    </source>
</evidence>
<organism evidence="9 10">
    <name type="scientific">Onchocerca flexuosa</name>
    <dbReference type="NCBI Taxonomy" id="387005"/>
    <lineage>
        <taxon>Eukaryota</taxon>
        <taxon>Metazoa</taxon>
        <taxon>Ecdysozoa</taxon>
        <taxon>Nematoda</taxon>
        <taxon>Chromadorea</taxon>
        <taxon>Rhabditida</taxon>
        <taxon>Spirurina</taxon>
        <taxon>Spiruromorpha</taxon>
        <taxon>Filarioidea</taxon>
        <taxon>Onchocercidae</taxon>
        <taxon>Onchocerca</taxon>
    </lineage>
</organism>
<dbReference type="InterPro" id="IPR009057">
    <property type="entry name" value="Homeodomain-like_sf"/>
</dbReference>
<evidence type="ECO:0000259" key="8">
    <source>
        <dbReference type="Pfam" id="PF23082"/>
    </source>
</evidence>
<dbReference type="GO" id="GO:0005634">
    <property type="term" value="C:nucleus"/>
    <property type="evidence" value="ECO:0007669"/>
    <property type="project" value="UniProtKB-SubCell"/>
</dbReference>
<name>A0A238BKF3_9BILA</name>
<feature type="region of interest" description="Disordered" evidence="7">
    <location>
        <begin position="92"/>
        <end position="113"/>
    </location>
</feature>
<evidence type="ECO:0000256" key="1">
    <source>
        <dbReference type="ARBA" id="ARBA00004123"/>
    </source>
</evidence>
<dbReference type="Pfam" id="PF23082">
    <property type="entry name" value="Myb_DNA-binding_2"/>
    <property type="match status" value="1"/>
</dbReference>
<dbReference type="InterPro" id="IPR001005">
    <property type="entry name" value="SANT/Myb"/>
</dbReference>
<keyword evidence="10" id="KW-1185">Reference proteome</keyword>
<dbReference type="OrthoDB" id="10250354at2759"/>
<feature type="compositionally biased region" description="Basic and acidic residues" evidence="7">
    <location>
        <begin position="95"/>
        <end position="109"/>
    </location>
</feature>